<dbReference type="Proteomes" id="UP001145481">
    <property type="component" value="Unassembled WGS sequence"/>
</dbReference>
<protein>
    <submittedName>
        <fullName evidence="2">Mu-like prophage major head subunit gpT family protein</fullName>
    </submittedName>
</protein>
<dbReference type="EMBL" id="JANJHC010000032">
    <property type="protein sequence ID" value="MDA5624054.1"/>
    <property type="molecule type" value="Genomic_DNA"/>
</dbReference>
<organism evidence="2 3">
    <name type="scientific">Pasteurella multocida</name>
    <dbReference type="NCBI Taxonomy" id="747"/>
    <lineage>
        <taxon>Bacteria</taxon>
        <taxon>Pseudomonadati</taxon>
        <taxon>Pseudomonadota</taxon>
        <taxon>Gammaproteobacteria</taxon>
        <taxon>Pasteurellales</taxon>
        <taxon>Pasteurellaceae</taxon>
        <taxon>Pasteurella</taxon>
    </lineage>
</organism>
<dbReference type="InterPro" id="IPR018774">
    <property type="entry name" value="Phage_Mu_GpT"/>
</dbReference>
<reference evidence="2" key="1">
    <citation type="submission" date="2022-07" db="EMBL/GenBank/DDBJ databases">
        <title>Genome-based characterization of novel serogroup A variants of Pasteurella multocida.</title>
        <authorList>
            <person name="Prajapati A."/>
            <person name="Yogisharadhya R."/>
            <person name="Mohanty N."/>
            <person name="Chanda M."/>
            <person name="Mendem S.K."/>
            <person name="Siddaramappa S."/>
            <person name="Shivachandra S.B."/>
        </authorList>
    </citation>
    <scope>NUCLEOTIDE SEQUENCE</scope>
    <source>
        <strain evidence="2">NIVEDIPm19</strain>
    </source>
</reference>
<comment type="caution">
    <text evidence="2">The sequence shown here is derived from an EMBL/GenBank/DDBJ whole genome shotgun (WGS) entry which is preliminary data.</text>
</comment>
<dbReference type="AlphaFoldDB" id="A0A9X3UV40"/>
<name>A0A9X3UV40_PASMD</name>
<proteinExistence type="predicted"/>
<feature type="domain" description="Bacteriophage Mu GpT" evidence="1">
    <location>
        <begin position="10"/>
        <end position="305"/>
    </location>
</feature>
<sequence length="307" mass="34502">MGAVNKALVLNHITEAFRKEFSAGLALHESQWQQVAMEIPSTTKTNTYGFLGKFPKMREWVGKRQIDSMNAQGTSITNKKYQSTVGIPREEIEDDQVGLYMPMMKLAGQSAAELPDDEVFGLLKKGKTTLCYDGQNFFDNDHPVYEKTDGTGSHTTQSNLTVGTDQDAPTFYILDTRLPIKPLIWQKRTAPEIEVKFDPSKSEHVFMEDEYLWGVRVRGAAGFGFWQLIHRVEKTNLTAENVKKVIQNMEALKGDGGKVLNIRPNLILVPTALKYKAKELFETKVINGTSNILEGDLKVLVSPFINE</sequence>
<dbReference type="Pfam" id="PF10124">
    <property type="entry name" value="Mu-like_gpT"/>
    <property type="match status" value="1"/>
</dbReference>
<dbReference type="RefSeq" id="WP_271345585.1">
    <property type="nucleotide sequence ID" value="NZ_JANJHC010000032.1"/>
</dbReference>
<evidence type="ECO:0000313" key="3">
    <source>
        <dbReference type="Proteomes" id="UP001145481"/>
    </source>
</evidence>
<accession>A0A9X3UV40</accession>
<evidence type="ECO:0000259" key="1">
    <source>
        <dbReference type="Pfam" id="PF10124"/>
    </source>
</evidence>
<gene>
    <name evidence="2" type="ORF">NM948_10965</name>
</gene>
<evidence type="ECO:0000313" key="2">
    <source>
        <dbReference type="EMBL" id="MDA5624054.1"/>
    </source>
</evidence>